<gene>
    <name evidence="2" type="ORF">K503DRAFT_868230</name>
</gene>
<feature type="domain" description="F-box" evidence="1">
    <location>
        <begin position="8"/>
        <end position="56"/>
    </location>
</feature>
<keyword evidence="3" id="KW-1185">Reference proteome</keyword>
<dbReference type="AlphaFoldDB" id="A0A1B7MSA4"/>
<dbReference type="Proteomes" id="UP000092154">
    <property type="component" value="Unassembled WGS sequence"/>
</dbReference>
<dbReference type="EMBL" id="KV448495">
    <property type="protein sequence ID" value="OAX35499.1"/>
    <property type="molecule type" value="Genomic_DNA"/>
</dbReference>
<dbReference type="InterPro" id="IPR032675">
    <property type="entry name" value="LRR_dom_sf"/>
</dbReference>
<evidence type="ECO:0000313" key="2">
    <source>
        <dbReference type="EMBL" id="OAX35499.1"/>
    </source>
</evidence>
<evidence type="ECO:0000259" key="1">
    <source>
        <dbReference type="Pfam" id="PF12937"/>
    </source>
</evidence>
<dbReference type="Pfam" id="PF12937">
    <property type="entry name" value="F-box-like"/>
    <property type="match status" value="1"/>
</dbReference>
<organism evidence="2 3">
    <name type="scientific">Rhizopogon vinicolor AM-OR11-026</name>
    <dbReference type="NCBI Taxonomy" id="1314800"/>
    <lineage>
        <taxon>Eukaryota</taxon>
        <taxon>Fungi</taxon>
        <taxon>Dikarya</taxon>
        <taxon>Basidiomycota</taxon>
        <taxon>Agaricomycotina</taxon>
        <taxon>Agaricomycetes</taxon>
        <taxon>Agaricomycetidae</taxon>
        <taxon>Boletales</taxon>
        <taxon>Suillineae</taxon>
        <taxon>Rhizopogonaceae</taxon>
        <taxon>Rhizopogon</taxon>
    </lineage>
</organism>
<protein>
    <recommendedName>
        <fullName evidence="1">F-box domain-containing protein</fullName>
    </recommendedName>
</protein>
<proteinExistence type="predicted"/>
<dbReference type="OrthoDB" id="3258386at2759"/>
<accession>A0A1B7MSA4</accession>
<name>A0A1B7MSA4_9AGAM</name>
<dbReference type="InterPro" id="IPR001810">
    <property type="entry name" value="F-box_dom"/>
</dbReference>
<reference evidence="2 3" key="1">
    <citation type="submission" date="2016-06" db="EMBL/GenBank/DDBJ databases">
        <title>Comparative genomics of the ectomycorrhizal sister species Rhizopogon vinicolor and Rhizopogon vesiculosus (Basidiomycota: Boletales) reveals a divergence of the mating type B locus.</title>
        <authorList>
            <consortium name="DOE Joint Genome Institute"/>
            <person name="Mujic A.B."/>
            <person name="Kuo A."/>
            <person name="Tritt A."/>
            <person name="Lipzen A."/>
            <person name="Chen C."/>
            <person name="Johnson J."/>
            <person name="Sharma A."/>
            <person name="Barry K."/>
            <person name="Grigoriev I.V."/>
            <person name="Spatafora J.W."/>
        </authorList>
    </citation>
    <scope>NUCLEOTIDE SEQUENCE [LARGE SCALE GENOMIC DNA]</scope>
    <source>
        <strain evidence="2 3">AM-OR11-026</strain>
    </source>
</reference>
<dbReference type="InParanoid" id="A0A1B7MSA4"/>
<dbReference type="Gene3D" id="3.80.10.10">
    <property type="entry name" value="Ribonuclease Inhibitor"/>
    <property type="match status" value="1"/>
</dbReference>
<dbReference type="SUPFAM" id="SSF52047">
    <property type="entry name" value="RNI-like"/>
    <property type="match status" value="1"/>
</dbReference>
<evidence type="ECO:0000313" key="3">
    <source>
        <dbReference type="Proteomes" id="UP000092154"/>
    </source>
</evidence>
<sequence length="484" mass="55530">MHRALVVSEILLEIFAYLDPTRLLSWRSKRCLPLAALARTCKTFHEPAMDLLWADVDGMEPLLGCVPRLHPLIYRLGIKCCSGWSQGVESLSEHESRQFLRHAARVRSISRTYDDGYFHLLTVLRIETCVFPKLRVLDWSNSRDTSLLHLFMSPTLRHCALPIFHSDLKSIPTCCPLLENLSILTPAAHTSDELSLLSDIIRSCKWLVELRCPHLDFAAWKHLSNLPTLLTVKIYERDIHPMDWDHLYSAHFFNLTTLTFCVNTSTDVITVMQHSEFPSLKEFKMMVNELPCTGAEQLFHALSLCKACKTLQRIEILSYDEGGEDLPWTTVRYLFSFPQLRTMRLSYPIYLDNDLLLEAMSSWPHIRHLELENPLPTVTFRGLCAALRICPHLHTLLLSVDAVNIDIGSEVESIQHTSLRIWDVDHSYVEDPGSVARIIFSMFPSIDHIDYDSDNRHLWHEVDTNLDEFAARRSLITEAAAATT</sequence>